<feature type="domain" description="Histidine kinase" evidence="5">
    <location>
        <begin position="339"/>
        <end position="555"/>
    </location>
</feature>
<dbReference type="InterPro" id="IPR036097">
    <property type="entry name" value="HisK_dim/P_sf"/>
</dbReference>
<protein>
    <recommendedName>
        <fullName evidence="2">histidine kinase</fullName>
        <ecNumber evidence="2">2.7.13.3</ecNumber>
    </recommendedName>
</protein>
<evidence type="ECO:0000256" key="4">
    <source>
        <dbReference type="SAM" id="Phobius"/>
    </source>
</evidence>
<dbReference type="SUPFAM" id="SSF47384">
    <property type="entry name" value="Homodimeric domain of signal transducing histidine kinase"/>
    <property type="match status" value="1"/>
</dbReference>
<sequence length="563" mass="64358">MKTEYSHLEHFSIRDLILEHVSAPTENEIEWQPLYLFNIYRMIIVVSFLVFFISDISPSFLGRYDGALFLMTGWLYFGFALLSSVATYYRRPDFQIQVLVQILVDILAIILLMHASGGIESGMGVLITVVIAAGSLLAPGRNGLFFAAIASLAILFHVSLADLYYWFTVTSYTHAGMLGISFFSTAVLSLFLAQRIRESKILAQQRGLHVLFLAQLNEQIVQNIQSGIIVIDTFYRIQLVNETAKRLLGLDANLDEVSSGESLYEIKPELTDLLKQWQDKKSGKIAFNLSSDGFELIVNFKELWHEKTVSTLIVLEDAALTKQRAQQLKLISLGRLAAGIAHEVRNRLLPINYSGHLLAGKLEHRLDETEKEVFNMIIKNGERIQKIVNSILQLSRQHNSVMQPLLLNEWIQDFIWELMQEKYLDQEDVVLHCPDEPLWINFDPHQLHQVIYNLCDNALRYSMRRNEPQQPLLNITIGFNMALRKVYCEVKDYGDGMSPEIESRLFEPFATTESSGTGLGLYFSKELTNANWANLTLWENSQSGCRFRIHFHTITEPQIESED</sequence>
<evidence type="ECO:0000256" key="1">
    <source>
        <dbReference type="ARBA" id="ARBA00000085"/>
    </source>
</evidence>
<dbReference type="EC" id="2.7.13.3" evidence="2"/>
<dbReference type="RefSeq" id="WP_086487025.1">
    <property type="nucleotide sequence ID" value="NZ_MSLT01000006.1"/>
</dbReference>
<feature type="transmembrane region" description="Helical" evidence="4">
    <location>
        <begin position="66"/>
        <end position="89"/>
    </location>
</feature>
<keyword evidence="4" id="KW-0472">Membrane</keyword>
<dbReference type="SMART" id="SM00388">
    <property type="entry name" value="HisKA"/>
    <property type="match status" value="1"/>
</dbReference>
<comment type="catalytic activity">
    <reaction evidence="1">
        <text>ATP + protein L-histidine = ADP + protein N-phospho-L-histidine.</text>
        <dbReference type="EC" id="2.7.13.3"/>
    </reaction>
</comment>
<name>A0A251XBG1_9GAMM</name>
<dbReference type="InterPro" id="IPR003661">
    <property type="entry name" value="HisK_dim/P_dom"/>
</dbReference>
<reference evidence="6 7" key="1">
    <citation type="submission" date="2016-12" db="EMBL/GenBank/DDBJ databases">
        <title>Thioflexothrix psekupsii D3 genome sequencing and assembly.</title>
        <authorList>
            <person name="Fomenkov A."/>
            <person name="Vincze T."/>
            <person name="Grabovich M."/>
            <person name="Anton B.P."/>
            <person name="Dubinina G."/>
            <person name="Orlova M."/>
            <person name="Belousova E."/>
            <person name="Roberts R.J."/>
        </authorList>
    </citation>
    <scope>NUCLEOTIDE SEQUENCE [LARGE SCALE GENOMIC DNA]</scope>
    <source>
        <strain evidence="6">D3</strain>
    </source>
</reference>
<evidence type="ECO:0000313" key="7">
    <source>
        <dbReference type="Proteomes" id="UP000194798"/>
    </source>
</evidence>
<dbReference type="SUPFAM" id="SSF55785">
    <property type="entry name" value="PYP-like sensor domain (PAS domain)"/>
    <property type="match status" value="1"/>
</dbReference>
<comment type="caution">
    <text evidence="6">The sequence shown here is derived from an EMBL/GenBank/DDBJ whole genome shotgun (WGS) entry which is preliminary data.</text>
</comment>
<dbReference type="Pfam" id="PF02518">
    <property type="entry name" value="HATPase_c"/>
    <property type="match status" value="1"/>
</dbReference>
<evidence type="ECO:0000256" key="3">
    <source>
        <dbReference type="ARBA" id="ARBA00022553"/>
    </source>
</evidence>
<dbReference type="PROSITE" id="PS50109">
    <property type="entry name" value="HIS_KIN"/>
    <property type="match status" value="1"/>
</dbReference>
<dbReference type="InterPro" id="IPR005467">
    <property type="entry name" value="His_kinase_dom"/>
</dbReference>
<dbReference type="Pfam" id="PF13188">
    <property type="entry name" value="PAS_8"/>
    <property type="match status" value="1"/>
</dbReference>
<feature type="transmembrane region" description="Helical" evidence="4">
    <location>
        <begin position="173"/>
        <end position="193"/>
    </location>
</feature>
<dbReference type="AlphaFoldDB" id="A0A251XBG1"/>
<dbReference type="SUPFAM" id="SSF55874">
    <property type="entry name" value="ATPase domain of HSP90 chaperone/DNA topoisomerase II/histidine kinase"/>
    <property type="match status" value="1"/>
</dbReference>
<evidence type="ECO:0000259" key="5">
    <source>
        <dbReference type="PROSITE" id="PS50109"/>
    </source>
</evidence>
<dbReference type="InterPro" id="IPR004358">
    <property type="entry name" value="Sig_transdc_His_kin-like_C"/>
</dbReference>
<dbReference type="OrthoDB" id="9792686at2"/>
<accession>A0A251XBG1</accession>
<feature type="transmembrane region" description="Helical" evidence="4">
    <location>
        <begin position="121"/>
        <end position="138"/>
    </location>
</feature>
<keyword evidence="3" id="KW-0597">Phosphoprotein</keyword>
<dbReference type="Gene3D" id="1.10.287.130">
    <property type="match status" value="1"/>
</dbReference>
<dbReference type="PANTHER" id="PTHR43065:SF52">
    <property type="entry name" value="SENSOR PROTEIN KINASE PILS"/>
    <property type="match status" value="1"/>
</dbReference>
<evidence type="ECO:0000313" key="6">
    <source>
        <dbReference type="EMBL" id="OUD15430.1"/>
    </source>
</evidence>
<dbReference type="InterPro" id="IPR036890">
    <property type="entry name" value="HATPase_C_sf"/>
</dbReference>
<keyword evidence="4" id="KW-1133">Transmembrane helix</keyword>
<dbReference type="GO" id="GO:0000155">
    <property type="term" value="F:phosphorelay sensor kinase activity"/>
    <property type="evidence" value="ECO:0007669"/>
    <property type="project" value="InterPro"/>
</dbReference>
<dbReference type="CDD" id="cd00082">
    <property type="entry name" value="HisKA"/>
    <property type="match status" value="1"/>
</dbReference>
<feature type="transmembrane region" description="Helical" evidence="4">
    <location>
        <begin position="96"/>
        <end position="115"/>
    </location>
</feature>
<dbReference type="PANTHER" id="PTHR43065">
    <property type="entry name" value="SENSOR HISTIDINE KINASE"/>
    <property type="match status" value="1"/>
</dbReference>
<dbReference type="InterPro" id="IPR000014">
    <property type="entry name" value="PAS"/>
</dbReference>
<feature type="transmembrane region" description="Helical" evidence="4">
    <location>
        <begin position="145"/>
        <end position="167"/>
    </location>
</feature>
<dbReference type="SMART" id="SM00387">
    <property type="entry name" value="HATPase_c"/>
    <property type="match status" value="1"/>
</dbReference>
<keyword evidence="7" id="KW-1185">Reference proteome</keyword>
<feature type="transmembrane region" description="Helical" evidence="4">
    <location>
        <begin position="34"/>
        <end position="54"/>
    </location>
</feature>
<dbReference type="InterPro" id="IPR003594">
    <property type="entry name" value="HATPase_dom"/>
</dbReference>
<dbReference type="Gene3D" id="3.30.450.20">
    <property type="entry name" value="PAS domain"/>
    <property type="match status" value="1"/>
</dbReference>
<dbReference type="Pfam" id="PF00512">
    <property type="entry name" value="HisKA"/>
    <property type="match status" value="1"/>
</dbReference>
<dbReference type="Gene3D" id="3.30.565.10">
    <property type="entry name" value="Histidine kinase-like ATPase, C-terminal domain"/>
    <property type="match status" value="1"/>
</dbReference>
<keyword evidence="4" id="KW-0812">Transmembrane</keyword>
<dbReference type="Proteomes" id="UP000194798">
    <property type="component" value="Unassembled WGS sequence"/>
</dbReference>
<dbReference type="InterPro" id="IPR035965">
    <property type="entry name" value="PAS-like_dom_sf"/>
</dbReference>
<organism evidence="6 7">
    <name type="scientific">Thioflexithrix psekupsensis</name>
    <dbReference type="NCBI Taxonomy" id="1570016"/>
    <lineage>
        <taxon>Bacteria</taxon>
        <taxon>Pseudomonadati</taxon>
        <taxon>Pseudomonadota</taxon>
        <taxon>Gammaproteobacteria</taxon>
        <taxon>Thiotrichales</taxon>
        <taxon>Thioflexithrix</taxon>
    </lineage>
</organism>
<dbReference type="PRINTS" id="PR00344">
    <property type="entry name" value="BCTRLSENSOR"/>
</dbReference>
<evidence type="ECO:0000256" key="2">
    <source>
        <dbReference type="ARBA" id="ARBA00012438"/>
    </source>
</evidence>
<proteinExistence type="predicted"/>
<dbReference type="EMBL" id="MSLT01000006">
    <property type="protein sequence ID" value="OUD15430.1"/>
    <property type="molecule type" value="Genomic_DNA"/>
</dbReference>
<dbReference type="Pfam" id="PF25323">
    <property type="entry name" value="6TM_PilS"/>
    <property type="match status" value="1"/>
</dbReference>
<gene>
    <name evidence="6" type="ORF">TPSD3_02565</name>
</gene>